<dbReference type="GO" id="GO:0047632">
    <property type="term" value="F:agmatine deiminase activity"/>
    <property type="evidence" value="ECO:0007669"/>
    <property type="project" value="UniProtKB-EC"/>
</dbReference>
<sequence length="325" mass="37766">MRKSIAEWHEQELLLISLPHKNSDWKSYLEDILKAYEEFIKAVARFQKVLLIAPSKDDFERFQNINNVDFFQCQTNDTWIRDFGAIDVYEDKKILALDFTFNAWGDKFQSSLDNAVNSELFERKLLGKLEKIDFILEGGSVDFNGKGVMLTTSACLLNENRNSKLNKDEIEKKIKDIFGLEKIIWLNYGYIRGDDTDSHIDTLARFINEETIAYCICEDETDEHYKPLKAMENELRKSGYKLVSLPLPKPIYYEGKRLGATYANFVFINNALIVPTYDDKNDQIIIDKLQKICKNHKVIGVDARVFLRQNGSLHCSCQNRFQGLR</sequence>
<dbReference type="EC" id="3.5.3.12" evidence="2"/>
<dbReference type="Gene3D" id="3.75.10.10">
    <property type="entry name" value="L-arginine/glycine Amidinotransferase, Chain A"/>
    <property type="match status" value="1"/>
</dbReference>
<reference evidence="2 3" key="1">
    <citation type="journal article" date="2014" name="Genome Biol. Evol.">
        <title>Comparative Genomics of the Campylobacter lari Group.</title>
        <authorList>
            <person name="Miller W.G."/>
            <person name="Yee E."/>
            <person name="Chapman M.H."/>
            <person name="Smith T.P."/>
            <person name="Bono J.L."/>
            <person name="Huynh S."/>
            <person name="Parker C.T."/>
            <person name="Vandamme P."/>
            <person name="Luong K."/>
            <person name="Korlach J."/>
        </authorList>
    </citation>
    <scope>NUCLEOTIDE SEQUENCE [LARGE SCALE GENOMIC DNA]</scope>
    <source>
        <strain evidence="2 3">NCTC 12927</strain>
    </source>
</reference>
<dbReference type="KEGG" id="cis:CINS_0864"/>
<evidence type="ECO:0000256" key="1">
    <source>
        <dbReference type="ARBA" id="ARBA00022801"/>
    </source>
</evidence>
<dbReference type="EMBL" id="CP007770">
    <property type="protein sequence ID" value="AJC87828.1"/>
    <property type="molecule type" value="Genomic_DNA"/>
</dbReference>
<accession>A0A0A8H0W7</accession>
<evidence type="ECO:0000313" key="3">
    <source>
        <dbReference type="Proteomes" id="UP000031163"/>
    </source>
</evidence>
<protein>
    <submittedName>
        <fullName evidence="2">Agmatine deiminase</fullName>
        <ecNumber evidence="2">3.5.3.12</ecNumber>
    </submittedName>
</protein>
<organism evidence="2 3">
    <name type="scientific">Campylobacter insulaenigrae NCTC 12927</name>
    <dbReference type="NCBI Taxonomy" id="1031564"/>
    <lineage>
        <taxon>Bacteria</taxon>
        <taxon>Pseudomonadati</taxon>
        <taxon>Campylobacterota</taxon>
        <taxon>Epsilonproteobacteria</taxon>
        <taxon>Campylobacterales</taxon>
        <taxon>Campylobacteraceae</taxon>
        <taxon>Campylobacter</taxon>
    </lineage>
</organism>
<dbReference type="Proteomes" id="UP000031163">
    <property type="component" value="Chromosome"/>
</dbReference>
<dbReference type="PANTHER" id="PTHR31377:SF0">
    <property type="entry name" value="AGMATINE DEIMINASE-RELATED"/>
    <property type="match status" value="1"/>
</dbReference>
<dbReference type="STRING" id="1031564.CINS_0864"/>
<dbReference type="PANTHER" id="PTHR31377">
    <property type="entry name" value="AGMATINE DEIMINASE-RELATED"/>
    <property type="match status" value="1"/>
</dbReference>
<dbReference type="InterPro" id="IPR007466">
    <property type="entry name" value="Peptidyl-Arg-deiminase_porph"/>
</dbReference>
<dbReference type="GeneID" id="74431658"/>
<evidence type="ECO:0000313" key="2">
    <source>
        <dbReference type="EMBL" id="AJC87828.1"/>
    </source>
</evidence>
<dbReference type="HOGENOM" id="CLU_037682_0_0_7"/>
<dbReference type="AlphaFoldDB" id="A0A0A8H0W7"/>
<proteinExistence type="predicted"/>
<dbReference type="RefSeq" id="WP_039650151.1">
    <property type="nucleotide sequence ID" value="NZ_CP007770.1"/>
</dbReference>
<dbReference type="Pfam" id="PF04371">
    <property type="entry name" value="PAD_porph"/>
    <property type="match status" value="1"/>
</dbReference>
<keyword evidence="1 2" id="KW-0378">Hydrolase</keyword>
<name>A0A0A8H0W7_9BACT</name>
<gene>
    <name evidence="2" type="primary">aguA</name>
    <name evidence="2" type="ORF">CINS_0864</name>
</gene>
<dbReference type="GO" id="GO:0004668">
    <property type="term" value="F:protein-arginine deiminase activity"/>
    <property type="evidence" value="ECO:0007669"/>
    <property type="project" value="InterPro"/>
</dbReference>
<dbReference type="SUPFAM" id="SSF55909">
    <property type="entry name" value="Pentein"/>
    <property type="match status" value="1"/>
</dbReference>
<dbReference type="GO" id="GO:0009446">
    <property type="term" value="P:putrescine biosynthetic process"/>
    <property type="evidence" value="ECO:0007669"/>
    <property type="project" value="InterPro"/>
</dbReference>